<name>A0ABY2KQJ0_9RHOB</name>
<proteinExistence type="predicted"/>
<evidence type="ECO:0000313" key="2">
    <source>
        <dbReference type="Proteomes" id="UP000297741"/>
    </source>
</evidence>
<protein>
    <submittedName>
        <fullName evidence="1">Nodulation protein NodH</fullName>
    </submittedName>
</protein>
<dbReference type="RefSeq" id="WP_135431328.1">
    <property type="nucleotide sequence ID" value="NZ_RPEM01000006.1"/>
</dbReference>
<dbReference type="Proteomes" id="UP000297741">
    <property type="component" value="Unassembled WGS sequence"/>
</dbReference>
<dbReference type="InterPro" id="IPR027417">
    <property type="entry name" value="P-loop_NTPase"/>
</dbReference>
<dbReference type="Gene3D" id="3.40.50.300">
    <property type="entry name" value="P-loop containing nucleotide triphosphate hydrolases"/>
    <property type="match status" value="1"/>
</dbReference>
<evidence type="ECO:0000313" key="1">
    <source>
        <dbReference type="EMBL" id="TGD43183.1"/>
    </source>
</evidence>
<dbReference type="SUPFAM" id="SSF52540">
    <property type="entry name" value="P-loop containing nucleoside triphosphate hydrolases"/>
    <property type="match status" value="1"/>
</dbReference>
<reference evidence="1 2" key="1">
    <citation type="submission" date="2018-11" db="EMBL/GenBank/DDBJ databases">
        <title>Tabrizicola sp. isolated from sediment of alpine lake.</title>
        <authorList>
            <person name="Liu Z."/>
        </authorList>
    </citation>
    <scope>NUCLEOTIDE SEQUENCE [LARGE SCALE GENOMIC DNA]</scope>
    <source>
        <strain evidence="1 2">DRYC-M-16</strain>
    </source>
</reference>
<accession>A0ABY2KQJ0</accession>
<gene>
    <name evidence="1" type="ORF">EEB11_10170</name>
</gene>
<organism evidence="1 2">
    <name type="scientific">Pseudotabrizicola sediminis</name>
    <dbReference type="NCBI Taxonomy" id="2486418"/>
    <lineage>
        <taxon>Bacteria</taxon>
        <taxon>Pseudomonadati</taxon>
        <taxon>Pseudomonadota</taxon>
        <taxon>Alphaproteobacteria</taxon>
        <taxon>Rhodobacterales</taxon>
        <taxon>Paracoccaceae</taxon>
        <taxon>Pseudotabrizicola</taxon>
    </lineage>
</organism>
<dbReference type="EMBL" id="RPEM01000006">
    <property type="protein sequence ID" value="TGD43183.1"/>
    <property type="molecule type" value="Genomic_DNA"/>
</dbReference>
<keyword evidence="2" id="KW-1185">Reference proteome</keyword>
<comment type="caution">
    <text evidence="1">The sequence shown here is derived from an EMBL/GenBank/DDBJ whole genome shotgun (WGS) entry which is preliminary data.</text>
</comment>
<sequence>MGRRFDSFVMFAEMRTGSNFLEANLNAMPGVVCHGEVFNPYFIGKLNQTSLFGFSMADREANPMALIRTMRAQTGGVAGFRYFHDHDPRVLQPVLEDKLCAKIILTRNPLESYVSWKIAQATGQWKLTGAKAPKTAQVRFDAAEFEAHVTALQAFQVQLMHALQVSGQTAFYIDYEDINDLDVLNGLASFLGVEGLAGLDASLKKQNPEEIAQKVVNPEEMERSLARMDRFNLGRTPNFEPRRAPMVPQFVAARRVGLLYMPVPGGPVAQVTGWLQGFGGVEGGFTQKTLRQWKKARPGHRSFTVLRHPVARAHEAFCAQILSGDFAQIREQMGKIHKLDLPAPGADYADAAAHRAGFIGFLAWVRLNLSGQTSARVDVHWASQSAILQGFAGFQGPDMVLREDGLTAGLSFLLAEVGEAAPPLPPAPAHDFMPLRDIYSAEVEAAAREAYARDYLAFGFADWGQPPR</sequence>